<reference evidence="1" key="2">
    <citation type="submission" date="2020-06" db="EMBL/GenBank/DDBJ databases">
        <authorList>
            <person name="Sheffer M."/>
        </authorList>
    </citation>
    <scope>NUCLEOTIDE SEQUENCE</scope>
</reference>
<reference evidence="1" key="1">
    <citation type="journal article" date="2020" name="bioRxiv">
        <title>Chromosome-level reference genome of the European wasp spider Argiope bruennichi: a resource for studies on range expansion and evolutionary adaptation.</title>
        <authorList>
            <person name="Sheffer M.M."/>
            <person name="Hoppe A."/>
            <person name="Krehenwinkel H."/>
            <person name="Uhl G."/>
            <person name="Kuss A.W."/>
            <person name="Jensen L."/>
            <person name="Jensen C."/>
            <person name="Gillespie R.G."/>
            <person name="Hoff K.J."/>
            <person name="Prost S."/>
        </authorList>
    </citation>
    <scope>NUCLEOTIDE SEQUENCE</scope>
</reference>
<comment type="caution">
    <text evidence="1">The sequence shown here is derived from an EMBL/GenBank/DDBJ whole genome shotgun (WGS) entry which is preliminary data.</text>
</comment>
<evidence type="ECO:0000313" key="1">
    <source>
        <dbReference type="EMBL" id="KAF8774474.1"/>
    </source>
</evidence>
<gene>
    <name evidence="1" type="ORF">HNY73_017021</name>
</gene>
<dbReference type="EMBL" id="JABXBU010002227">
    <property type="protein sequence ID" value="KAF8774474.1"/>
    <property type="molecule type" value="Genomic_DNA"/>
</dbReference>
<dbReference type="AlphaFoldDB" id="A0A8T0EM22"/>
<keyword evidence="2" id="KW-1185">Reference proteome</keyword>
<sequence>MKYGMKLPKLFTSKNCCCPENCRIQKTERSSNGSICPCCGGKRCGLLSASANENNYSNVAKSYNSFSFLSVYK</sequence>
<accession>A0A8T0EM22</accession>
<proteinExistence type="predicted"/>
<evidence type="ECO:0000313" key="2">
    <source>
        <dbReference type="Proteomes" id="UP000807504"/>
    </source>
</evidence>
<dbReference type="Proteomes" id="UP000807504">
    <property type="component" value="Unassembled WGS sequence"/>
</dbReference>
<organism evidence="1 2">
    <name type="scientific">Argiope bruennichi</name>
    <name type="common">Wasp spider</name>
    <name type="synonym">Aranea bruennichi</name>
    <dbReference type="NCBI Taxonomy" id="94029"/>
    <lineage>
        <taxon>Eukaryota</taxon>
        <taxon>Metazoa</taxon>
        <taxon>Ecdysozoa</taxon>
        <taxon>Arthropoda</taxon>
        <taxon>Chelicerata</taxon>
        <taxon>Arachnida</taxon>
        <taxon>Araneae</taxon>
        <taxon>Araneomorphae</taxon>
        <taxon>Entelegynae</taxon>
        <taxon>Araneoidea</taxon>
        <taxon>Araneidae</taxon>
        <taxon>Argiope</taxon>
    </lineage>
</organism>
<name>A0A8T0EM22_ARGBR</name>
<protein>
    <submittedName>
        <fullName evidence="1">Uncharacterized protein</fullName>
    </submittedName>
</protein>